<reference evidence="6" key="1">
    <citation type="submission" date="2023-03" db="EMBL/GenBank/DDBJ databases">
        <title>Near-Complete genome sequence of Lipomyces tetrasporous NRRL Y-64009, an oleaginous yeast capable of growing on lignocellulosic hydrolysates.</title>
        <authorList>
            <consortium name="Lawrence Berkeley National Laboratory"/>
            <person name="Jagtap S.S."/>
            <person name="Liu J.-J."/>
            <person name="Walukiewicz H.E."/>
            <person name="Pangilinan J."/>
            <person name="Lipzen A."/>
            <person name="Ahrendt S."/>
            <person name="Koriabine M."/>
            <person name="Cobaugh K."/>
            <person name="Salamov A."/>
            <person name="Yoshinaga Y."/>
            <person name="Ng V."/>
            <person name="Daum C."/>
            <person name="Grigoriev I.V."/>
            <person name="Slininger P.J."/>
            <person name="Dien B.S."/>
            <person name="Jin Y.-S."/>
            <person name="Rao C.V."/>
        </authorList>
    </citation>
    <scope>NUCLEOTIDE SEQUENCE</scope>
    <source>
        <strain evidence="6">NRRL Y-64009</strain>
    </source>
</reference>
<dbReference type="Gene3D" id="3.40.50.10420">
    <property type="entry name" value="NagB/RpiA/CoA transferase-like"/>
    <property type="match status" value="1"/>
</dbReference>
<sequence length="267" mass="30182">MSMSVGNAAIASAKKKLRQKIVERLKLTTDESIISQSTSIANTIRMLPEYQGARKIGVYLHMDVPDAIPTGSEKIVEVRTDLLIRNLFEDNKYIFLPCIVPTIFLPSDQQRILQLAQRRLENKQESDYFPFLSISMLHMPDIESVKSLVIDDPEANALAIREPTPAEREDAFDVGGLDLIIVPGLGFTKSCARLGRGKGFYDNFIRLHRVWSQYYGSSRPTMVGVSLEKQIVQPHEIDGYMELPMEEHDEVLDAVIVGEEIYRRGDV</sequence>
<evidence type="ECO:0000256" key="1">
    <source>
        <dbReference type="ARBA" id="ARBA00010638"/>
    </source>
</evidence>
<evidence type="ECO:0000256" key="5">
    <source>
        <dbReference type="ARBA" id="ARBA00038966"/>
    </source>
</evidence>
<dbReference type="PANTHER" id="PTHR23407:SF1">
    <property type="entry name" value="5-FORMYLTETRAHYDROFOLATE CYCLO-LIGASE"/>
    <property type="match status" value="1"/>
</dbReference>
<dbReference type="GO" id="GO:0035999">
    <property type="term" value="P:tetrahydrofolate interconversion"/>
    <property type="evidence" value="ECO:0007669"/>
    <property type="project" value="TreeGrafter"/>
</dbReference>
<dbReference type="AlphaFoldDB" id="A0AAD7QXW8"/>
<dbReference type="GO" id="GO:0005739">
    <property type="term" value="C:mitochondrion"/>
    <property type="evidence" value="ECO:0007669"/>
    <property type="project" value="TreeGrafter"/>
</dbReference>
<dbReference type="RefSeq" id="XP_056046461.1">
    <property type="nucleotide sequence ID" value="XM_056189109.1"/>
</dbReference>
<dbReference type="GO" id="GO:0005524">
    <property type="term" value="F:ATP binding"/>
    <property type="evidence" value="ECO:0007669"/>
    <property type="project" value="UniProtKB-KW"/>
</dbReference>
<evidence type="ECO:0000313" key="7">
    <source>
        <dbReference type="Proteomes" id="UP001217417"/>
    </source>
</evidence>
<name>A0AAD7QXW8_9ASCO</name>
<dbReference type="InterPro" id="IPR002698">
    <property type="entry name" value="FTHF_cligase"/>
</dbReference>
<proteinExistence type="inferred from homology"/>
<comment type="catalytic activity">
    <reaction evidence="4">
        <text>(6S)-5-formyl-5,6,7,8-tetrahydrofolate + ATP = (6R)-5,10-methenyltetrahydrofolate + ADP + phosphate</text>
        <dbReference type="Rhea" id="RHEA:10488"/>
        <dbReference type="ChEBI" id="CHEBI:30616"/>
        <dbReference type="ChEBI" id="CHEBI:43474"/>
        <dbReference type="ChEBI" id="CHEBI:57455"/>
        <dbReference type="ChEBI" id="CHEBI:57457"/>
        <dbReference type="ChEBI" id="CHEBI:456216"/>
        <dbReference type="EC" id="6.3.3.2"/>
    </reaction>
</comment>
<dbReference type="InterPro" id="IPR024185">
    <property type="entry name" value="FTHF_cligase-like_sf"/>
</dbReference>
<evidence type="ECO:0000256" key="2">
    <source>
        <dbReference type="ARBA" id="ARBA00022741"/>
    </source>
</evidence>
<dbReference type="EC" id="6.3.3.2" evidence="5"/>
<evidence type="ECO:0000256" key="3">
    <source>
        <dbReference type="ARBA" id="ARBA00022840"/>
    </source>
</evidence>
<dbReference type="GO" id="GO:0009396">
    <property type="term" value="P:folic acid-containing compound biosynthetic process"/>
    <property type="evidence" value="ECO:0007669"/>
    <property type="project" value="TreeGrafter"/>
</dbReference>
<dbReference type="InterPro" id="IPR037171">
    <property type="entry name" value="NagB/RpiA_transferase-like"/>
</dbReference>
<keyword evidence="2" id="KW-0547">Nucleotide-binding</keyword>
<dbReference type="GeneID" id="80884275"/>
<dbReference type="PANTHER" id="PTHR23407">
    <property type="entry name" value="ATPASE INHIBITOR/5-FORMYLTETRAHYDROFOLATE CYCLO-LIGASE"/>
    <property type="match status" value="1"/>
</dbReference>
<evidence type="ECO:0000256" key="4">
    <source>
        <dbReference type="ARBA" id="ARBA00036539"/>
    </source>
</evidence>
<dbReference type="Pfam" id="PF01812">
    <property type="entry name" value="5-FTHF_cyc-lig"/>
    <property type="match status" value="1"/>
</dbReference>
<dbReference type="Proteomes" id="UP001217417">
    <property type="component" value="Unassembled WGS sequence"/>
</dbReference>
<comment type="similarity">
    <text evidence="1">Belongs to the 5-formyltetrahydrofolate cyclo-ligase family.</text>
</comment>
<comment type="caution">
    <text evidence="6">The sequence shown here is derived from an EMBL/GenBank/DDBJ whole genome shotgun (WGS) entry which is preliminary data.</text>
</comment>
<keyword evidence="7" id="KW-1185">Reference proteome</keyword>
<keyword evidence="3" id="KW-0067">ATP-binding</keyword>
<protein>
    <recommendedName>
        <fullName evidence="5">5-formyltetrahydrofolate cyclo-ligase</fullName>
        <ecNumber evidence="5">6.3.3.2</ecNumber>
    </recommendedName>
</protein>
<organism evidence="6 7">
    <name type="scientific">Lipomyces tetrasporus</name>
    <dbReference type="NCBI Taxonomy" id="54092"/>
    <lineage>
        <taxon>Eukaryota</taxon>
        <taxon>Fungi</taxon>
        <taxon>Dikarya</taxon>
        <taxon>Ascomycota</taxon>
        <taxon>Saccharomycotina</taxon>
        <taxon>Lipomycetes</taxon>
        <taxon>Lipomycetales</taxon>
        <taxon>Lipomycetaceae</taxon>
        <taxon>Lipomyces</taxon>
    </lineage>
</organism>
<dbReference type="EMBL" id="JARPMG010000002">
    <property type="protein sequence ID" value="KAJ8103011.1"/>
    <property type="molecule type" value="Genomic_DNA"/>
</dbReference>
<dbReference type="SUPFAM" id="SSF100950">
    <property type="entry name" value="NagB/RpiA/CoA transferase-like"/>
    <property type="match status" value="1"/>
</dbReference>
<gene>
    <name evidence="6" type="ORF">POJ06DRAFT_265871</name>
</gene>
<evidence type="ECO:0000313" key="6">
    <source>
        <dbReference type="EMBL" id="KAJ8103011.1"/>
    </source>
</evidence>
<accession>A0AAD7QXW8</accession>
<dbReference type="GO" id="GO:0030272">
    <property type="term" value="F:5-formyltetrahydrofolate cyclo-ligase activity"/>
    <property type="evidence" value="ECO:0007669"/>
    <property type="project" value="UniProtKB-EC"/>
</dbReference>